<proteinExistence type="predicted"/>
<dbReference type="EMBL" id="CP011213">
    <property type="protein sequence ID" value="AKM82580.1"/>
    <property type="molecule type" value="Genomic_DNA"/>
</dbReference>
<dbReference type="KEGG" id="bbgw:UT28_C0001G0800"/>
<keyword evidence="1" id="KW-0472">Membrane</keyword>
<feature type="transmembrane region" description="Helical" evidence="1">
    <location>
        <begin position="34"/>
        <end position="50"/>
    </location>
</feature>
<reference evidence="2 3" key="1">
    <citation type="journal article" date="2015" name="Nature">
        <title>rRNA introns, odd ribosomes, and small enigmatic genomes across a large radiation of phyla.</title>
        <authorList>
            <person name="Brown C.T."/>
            <person name="Hug L.A."/>
            <person name="Thomas B.C."/>
            <person name="Sharon I."/>
            <person name="Castelle C.J."/>
            <person name="Singh A."/>
            <person name="Wilkins M.J."/>
            <person name="Williams K.H."/>
            <person name="Banfield J.F."/>
        </authorList>
    </citation>
    <scope>NUCLEOTIDE SEQUENCE [LARGE SCALE GENOMIC DNA]</scope>
</reference>
<accession>A0A0G4B4P4</accession>
<feature type="transmembrane region" description="Helical" evidence="1">
    <location>
        <begin position="130"/>
        <end position="154"/>
    </location>
</feature>
<evidence type="ECO:0000256" key="1">
    <source>
        <dbReference type="SAM" id="Phobius"/>
    </source>
</evidence>
<feature type="transmembrane region" description="Helical" evidence="1">
    <location>
        <begin position="7"/>
        <end position="28"/>
    </location>
</feature>
<gene>
    <name evidence="2" type="ORF">UT28_C0001G0800</name>
</gene>
<keyword evidence="1" id="KW-0812">Transmembrane</keyword>
<dbReference type="STRING" id="1618337.UT28_C0001G0800"/>
<evidence type="ECO:0000313" key="3">
    <source>
        <dbReference type="Proteomes" id="UP000035648"/>
    </source>
</evidence>
<dbReference type="AlphaFoldDB" id="A0A0G4B4P4"/>
<dbReference type="Proteomes" id="UP000035648">
    <property type="component" value="Chromosome"/>
</dbReference>
<feature type="transmembrane region" description="Helical" evidence="1">
    <location>
        <begin position="99"/>
        <end position="118"/>
    </location>
</feature>
<organism evidence="2 3">
    <name type="scientific">Berkelbacteria bacterium GW2011_GWE1_39_12</name>
    <dbReference type="NCBI Taxonomy" id="1618337"/>
    <lineage>
        <taxon>Bacteria</taxon>
        <taxon>Candidatus Berkelbacteria</taxon>
    </lineage>
</organism>
<protein>
    <submittedName>
        <fullName evidence="2">Uncharacterized protein</fullName>
    </submittedName>
</protein>
<sequence length="166" mass="19755">MQNNKNYKIYSLLFGVIISSMTLFLVVINKAFSWDYFFWLITGIFLIFCSKSKKIEKFFSKGIETRSTDIFFQEFTEKFLILFSLKIILDILMRYLQGFILYINILEIFVMIFMACLIGKSAYEFGKKKIYWIFGLLGFIWFMTLGILLGYLSILELKTEKDEDRI</sequence>
<evidence type="ECO:0000313" key="2">
    <source>
        <dbReference type="EMBL" id="AKM82580.1"/>
    </source>
</evidence>
<keyword evidence="1" id="KW-1133">Transmembrane helix</keyword>
<name>A0A0G4B4P4_9BACT</name>